<evidence type="ECO:0000256" key="1">
    <source>
        <dbReference type="SAM" id="Phobius"/>
    </source>
</evidence>
<dbReference type="PANTHER" id="PTHR32305:SF15">
    <property type="entry name" value="PROTEIN RHSA-RELATED"/>
    <property type="match status" value="1"/>
</dbReference>
<dbReference type="PANTHER" id="PTHR32305">
    <property type="match status" value="1"/>
</dbReference>
<dbReference type="RefSeq" id="WP_175473391.1">
    <property type="nucleotide sequence ID" value="NZ_FNSQ01000005.1"/>
</dbReference>
<dbReference type="InterPro" id="IPR050708">
    <property type="entry name" value="T6SS_VgrG/RHS"/>
</dbReference>
<dbReference type="InterPro" id="IPR006530">
    <property type="entry name" value="YD"/>
</dbReference>
<keyword evidence="3" id="KW-1185">Reference proteome</keyword>
<dbReference type="AlphaFoldDB" id="A0A1H4J047"/>
<evidence type="ECO:0000313" key="3">
    <source>
        <dbReference type="Proteomes" id="UP000183750"/>
    </source>
</evidence>
<feature type="transmembrane region" description="Helical" evidence="1">
    <location>
        <begin position="308"/>
        <end position="331"/>
    </location>
</feature>
<sequence length="504" mass="51452">MINIDRSAITTQADGRSTSYAYDGLDRRTGVTDQTLHGTDTTTTAWDGFEPAATDSDLHGVTSLFRDPLGAVAYQAGASGGEWVLGDQRNVTATAGANGQITDLVNYADFGGAEYESTGWASLVGNDQQPGDPTLGLDNYYARDYDPTTGSWVQPDDWRGLLVRPQSLNRYSYIENTPVSFSDDLGYVRSYMRASGGGNRPSVVKRAAAKAGAAAGVAARNAKAAAVRTRAMASLTRGPGGGVSGFKSTSISPRHRVSTPMARSAGLLPTRHLLTPTGCDRMDKNCGGNGNLFGWSDDIWRTIGATAVGVLVGIVVTAGAIAAAGCVVATLGACAGVIAAAAIIGGAAGGLASYLFATPARERTPSEMVLSTLVGAAGGAIGSIAGALISRVIAGTVAGVGSKSGSALGGAQVGTTLSRSQLNPTQLADLNRYTKRLPKGAGETTITQGADGTLKFSAVVPGIVPGSSAIYTKVVDASGKTIGYFKTTVTPDGSIAHIKDKFVK</sequence>
<evidence type="ECO:0000313" key="2">
    <source>
        <dbReference type="EMBL" id="SEB39296.1"/>
    </source>
</evidence>
<dbReference type="NCBIfam" id="TIGR01643">
    <property type="entry name" value="YD_repeat_2x"/>
    <property type="match status" value="1"/>
</dbReference>
<accession>A0A1H4J047</accession>
<protein>
    <submittedName>
        <fullName evidence="2">RHS repeat-associated core domain-containing protein</fullName>
    </submittedName>
</protein>
<name>A0A1H4J047_9MICO</name>
<feature type="transmembrane region" description="Helical" evidence="1">
    <location>
        <begin position="337"/>
        <end position="357"/>
    </location>
</feature>
<dbReference type="Proteomes" id="UP000183750">
    <property type="component" value="Unassembled WGS sequence"/>
</dbReference>
<organism evidence="2 3">
    <name type="scientific">Microbacterium hydrocarbonoxydans</name>
    <dbReference type="NCBI Taxonomy" id="273678"/>
    <lineage>
        <taxon>Bacteria</taxon>
        <taxon>Bacillati</taxon>
        <taxon>Actinomycetota</taxon>
        <taxon>Actinomycetes</taxon>
        <taxon>Micrococcales</taxon>
        <taxon>Microbacteriaceae</taxon>
        <taxon>Microbacterium</taxon>
    </lineage>
</organism>
<keyword evidence="1" id="KW-0472">Membrane</keyword>
<keyword evidence="1" id="KW-1133">Transmembrane helix</keyword>
<keyword evidence="1" id="KW-0812">Transmembrane</keyword>
<feature type="transmembrane region" description="Helical" evidence="1">
    <location>
        <begin position="369"/>
        <end position="389"/>
    </location>
</feature>
<dbReference type="NCBIfam" id="TIGR03696">
    <property type="entry name" value="Rhs_assc_core"/>
    <property type="match status" value="1"/>
</dbReference>
<dbReference type="InterPro" id="IPR022385">
    <property type="entry name" value="Rhs_assc_core"/>
</dbReference>
<proteinExistence type="predicted"/>
<dbReference type="Gene3D" id="2.180.10.10">
    <property type="entry name" value="RHS repeat-associated core"/>
    <property type="match status" value="1"/>
</dbReference>
<reference evidence="3" key="1">
    <citation type="submission" date="2016-10" db="EMBL/GenBank/DDBJ databases">
        <authorList>
            <person name="Varghese N."/>
            <person name="Submissions S."/>
        </authorList>
    </citation>
    <scope>NUCLEOTIDE SEQUENCE [LARGE SCALE GENOMIC DNA]</scope>
    <source>
        <strain evidence="3">DSM 16089</strain>
    </source>
</reference>
<gene>
    <name evidence="2" type="ORF">SAMN04489807_0435</name>
</gene>
<dbReference type="EMBL" id="FNSQ01000005">
    <property type="protein sequence ID" value="SEB39296.1"/>
    <property type="molecule type" value="Genomic_DNA"/>
</dbReference>